<dbReference type="GO" id="GO:0016020">
    <property type="term" value="C:membrane"/>
    <property type="evidence" value="ECO:0007669"/>
    <property type="project" value="UniProtKB-SubCell"/>
</dbReference>
<proteinExistence type="predicted"/>
<evidence type="ECO:0000259" key="8">
    <source>
        <dbReference type="PROSITE" id="PS50836"/>
    </source>
</evidence>
<feature type="region of interest" description="Disordered" evidence="6">
    <location>
        <begin position="237"/>
        <end position="260"/>
    </location>
</feature>
<keyword evidence="2" id="KW-0813">Transport</keyword>
<evidence type="ECO:0000256" key="6">
    <source>
        <dbReference type="SAM" id="MobiDB-lite"/>
    </source>
</evidence>
<name>A0AAE1SKL5_9SOLA</name>
<evidence type="ECO:0000256" key="2">
    <source>
        <dbReference type="ARBA" id="ARBA00022448"/>
    </source>
</evidence>
<evidence type="ECO:0000256" key="1">
    <source>
        <dbReference type="ARBA" id="ARBA00004370"/>
    </source>
</evidence>
<evidence type="ECO:0000313" key="9">
    <source>
        <dbReference type="EMBL" id="KAK4372943.1"/>
    </source>
</evidence>
<reference evidence="9" key="1">
    <citation type="submission" date="2023-12" db="EMBL/GenBank/DDBJ databases">
        <title>Genome assembly of Anisodus tanguticus.</title>
        <authorList>
            <person name="Wang Y.-J."/>
        </authorList>
    </citation>
    <scope>NUCLEOTIDE SEQUENCE</scope>
    <source>
        <strain evidence="9">KB-2021</strain>
        <tissue evidence="9">Leaf</tissue>
    </source>
</reference>
<sequence>MASSSTSKLLFCVLASLFLVTSAQNCSNYTFTANKTFTYCKTLPYLEANLHWNYNSSSTKVSIAYRAKQDPKGWVAWAINPTRKGMVGSQALVAFHNTNGSMIAYTTQVTSYSTSMQKADLSFQVSYISAEYLNNEMTIFATIGPLGNGTTVNHVWQGGSSVASEIPQMHSLSSPHLQSFGQIDFHSTMVGDEIGAEAQRGINIADLVAAMNNMTAQLTTNIDEVETRMQALEQGGAPLVSRDAGEGTSRTPISSTIPLE</sequence>
<comment type="subcellular location">
    <subcellularLocation>
        <location evidence="1">Membrane</location>
    </subcellularLocation>
</comment>
<dbReference type="AlphaFoldDB" id="A0AAE1SKL5"/>
<dbReference type="PROSITE" id="PS50836">
    <property type="entry name" value="DOMON"/>
    <property type="match status" value="1"/>
</dbReference>
<evidence type="ECO:0000256" key="4">
    <source>
        <dbReference type="ARBA" id="ARBA00022982"/>
    </source>
</evidence>
<evidence type="ECO:0000256" key="7">
    <source>
        <dbReference type="SAM" id="SignalP"/>
    </source>
</evidence>
<protein>
    <recommendedName>
        <fullName evidence="8">DOMON domain-containing protein</fullName>
    </recommendedName>
</protein>
<feature type="chain" id="PRO_5042215192" description="DOMON domain-containing protein" evidence="7">
    <location>
        <begin position="24"/>
        <end position="260"/>
    </location>
</feature>
<evidence type="ECO:0000313" key="10">
    <source>
        <dbReference type="Proteomes" id="UP001291623"/>
    </source>
</evidence>
<evidence type="ECO:0000256" key="5">
    <source>
        <dbReference type="ARBA" id="ARBA00023136"/>
    </source>
</evidence>
<dbReference type="Pfam" id="PF04526">
    <property type="entry name" value="DUF568"/>
    <property type="match status" value="1"/>
</dbReference>
<dbReference type="Proteomes" id="UP001291623">
    <property type="component" value="Unassembled WGS sequence"/>
</dbReference>
<gene>
    <name evidence="9" type="ORF">RND71_008327</name>
</gene>
<organism evidence="9 10">
    <name type="scientific">Anisodus tanguticus</name>
    <dbReference type="NCBI Taxonomy" id="243964"/>
    <lineage>
        <taxon>Eukaryota</taxon>
        <taxon>Viridiplantae</taxon>
        <taxon>Streptophyta</taxon>
        <taxon>Embryophyta</taxon>
        <taxon>Tracheophyta</taxon>
        <taxon>Spermatophyta</taxon>
        <taxon>Magnoliopsida</taxon>
        <taxon>eudicotyledons</taxon>
        <taxon>Gunneridae</taxon>
        <taxon>Pentapetalae</taxon>
        <taxon>asterids</taxon>
        <taxon>lamiids</taxon>
        <taxon>Solanales</taxon>
        <taxon>Solanaceae</taxon>
        <taxon>Solanoideae</taxon>
        <taxon>Hyoscyameae</taxon>
        <taxon>Anisodus</taxon>
    </lineage>
</organism>
<dbReference type="CDD" id="cd09629">
    <property type="entry name" value="DOMON_CIL1_like"/>
    <property type="match status" value="1"/>
</dbReference>
<evidence type="ECO:0000256" key="3">
    <source>
        <dbReference type="ARBA" id="ARBA00022729"/>
    </source>
</evidence>
<dbReference type="PANTHER" id="PTHR23130:SF159">
    <property type="entry name" value="OS08G0335600 PROTEIN"/>
    <property type="match status" value="1"/>
</dbReference>
<keyword evidence="4" id="KW-0249">Electron transport</keyword>
<keyword evidence="10" id="KW-1185">Reference proteome</keyword>
<dbReference type="InterPro" id="IPR005018">
    <property type="entry name" value="DOMON_domain"/>
</dbReference>
<dbReference type="InterPro" id="IPR045265">
    <property type="entry name" value="AIR12_DOMON"/>
</dbReference>
<keyword evidence="5" id="KW-0472">Membrane</keyword>
<dbReference type="PANTHER" id="PTHR23130">
    <property type="entry name" value="CYTOCHROME B561 AND DOMON DOMAIN-CONTAINING PROTEIN"/>
    <property type="match status" value="1"/>
</dbReference>
<comment type="caution">
    <text evidence="9">The sequence shown here is derived from an EMBL/GenBank/DDBJ whole genome shotgun (WGS) entry which is preliminary data.</text>
</comment>
<accession>A0AAE1SKL5</accession>
<keyword evidence="3 7" id="KW-0732">Signal</keyword>
<feature type="signal peptide" evidence="7">
    <location>
        <begin position="1"/>
        <end position="23"/>
    </location>
</feature>
<dbReference type="EMBL" id="JAVYJV010000004">
    <property type="protein sequence ID" value="KAK4372943.1"/>
    <property type="molecule type" value="Genomic_DNA"/>
</dbReference>
<feature type="compositionally biased region" description="Polar residues" evidence="6">
    <location>
        <begin position="248"/>
        <end position="260"/>
    </location>
</feature>
<feature type="domain" description="DOMON" evidence="8">
    <location>
        <begin position="46"/>
        <end position="159"/>
    </location>
</feature>